<evidence type="ECO:0000313" key="1">
    <source>
        <dbReference type="EMBL" id="QAT65543.1"/>
    </source>
</evidence>
<dbReference type="GeneID" id="82853378"/>
<name>A0AAJ3YYS2_9BACI</name>
<reference evidence="1 2" key="1">
    <citation type="submission" date="2019-01" db="EMBL/GenBank/DDBJ databases">
        <title>Genome sequence of Bacillus glycinifermentans SRCM103574.</title>
        <authorList>
            <person name="Kong H.-J."/>
            <person name="Jeong S.-Y."/>
            <person name="Jeong D.-Y."/>
        </authorList>
    </citation>
    <scope>NUCLEOTIDE SEQUENCE [LARGE SCALE GENOMIC DNA]</scope>
    <source>
        <strain evidence="1 2">SRCM103574</strain>
    </source>
</reference>
<proteinExistence type="predicted"/>
<dbReference type="AlphaFoldDB" id="A0AAJ3YYS2"/>
<sequence>MVNIKRHDADIHSYPACSIDYKYFASEPGKLFSDSSKASYNLRRRDYVVQNYYDAFHDTFDDHSDRGAVFLAVRLEGSVYGTGTSLLERVDLSGGGHLHRVLHIAEKGGIFLYLQKARSFLNGHGNRFTLGIIRYRLCGKFYAIKQRMIPWLF</sequence>
<dbReference type="RefSeq" id="WP_128748169.1">
    <property type="nucleotide sequence ID" value="NZ_CP035232.1"/>
</dbReference>
<evidence type="ECO:0000313" key="2">
    <source>
        <dbReference type="Proteomes" id="UP000288675"/>
    </source>
</evidence>
<gene>
    <name evidence="1" type="ORF">EQZ20_11920</name>
</gene>
<dbReference type="Proteomes" id="UP000288675">
    <property type="component" value="Chromosome"/>
</dbReference>
<organism evidence="1 2">
    <name type="scientific">Bacillus glycinifermentans</name>
    <dbReference type="NCBI Taxonomy" id="1664069"/>
    <lineage>
        <taxon>Bacteria</taxon>
        <taxon>Bacillati</taxon>
        <taxon>Bacillota</taxon>
        <taxon>Bacilli</taxon>
        <taxon>Bacillales</taxon>
        <taxon>Bacillaceae</taxon>
        <taxon>Bacillus</taxon>
    </lineage>
</organism>
<dbReference type="EMBL" id="CP035232">
    <property type="protein sequence ID" value="QAT65543.1"/>
    <property type="molecule type" value="Genomic_DNA"/>
</dbReference>
<accession>A0AAJ3YYS2</accession>
<protein>
    <submittedName>
        <fullName evidence="1">Uncharacterized protein</fullName>
    </submittedName>
</protein>